<keyword evidence="5" id="KW-0560">Oxidoreductase</keyword>
<dbReference type="InterPro" id="IPR002328">
    <property type="entry name" value="ADH_Zn_CS"/>
</dbReference>
<dbReference type="PANTHER" id="PTHR42813">
    <property type="entry name" value="ZINC-TYPE ALCOHOL DEHYDROGENASE-LIKE"/>
    <property type="match status" value="1"/>
</dbReference>
<dbReference type="InterPro" id="IPR036291">
    <property type="entry name" value="NAD(P)-bd_dom_sf"/>
</dbReference>
<keyword evidence="3 6" id="KW-0479">Metal-binding</keyword>
<dbReference type="InterPro" id="IPR013154">
    <property type="entry name" value="ADH-like_N"/>
</dbReference>
<organism evidence="8 9">
    <name type="scientific">Tissierella pigra</name>
    <dbReference type="NCBI Taxonomy" id="2607614"/>
    <lineage>
        <taxon>Bacteria</taxon>
        <taxon>Bacillati</taxon>
        <taxon>Bacillota</taxon>
        <taxon>Tissierellia</taxon>
        <taxon>Tissierellales</taxon>
        <taxon>Tissierellaceae</taxon>
        <taxon>Tissierella</taxon>
    </lineage>
</organism>
<dbReference type="SUPFAM" id="SSF50129">
    <property type="entry name" value="GroES-like"/>
    <property type="match status" value="1"/>
</dbReference>
<dbReference type="InterPro" id="IPR020843">
    <property type="entry name" value="ER"/>
</dbReference>
<evidence type="ECO:0000313" key="9">
    <source>
        <dbReference type="Proteomes" id="UP000469523"/>
    </source>
</evidence>
<dbReference type="Pfam" id="PF08240">
    <property type="entry name" value="ADH_N"/>
    <property type="match status" value="1"/>
</dbReference>
<comment type="similarity">
    <text evidence="2 6">Belongs to the zinc-containing alcohol dehydrogenase family.</text>
</comment>
<dbReference type="InterPro" id="IPR011032">
    <property type="entry name" value="GroES-like_sf"/>
</dbReference>
<evidence type="ECO:0000256" key="2">
    <source>
        <dbReference type="ARBA" id="ARBA00008072"/>
    </source>
</evidence>
<proteinExistence type="inferred from homology"/>
<dbReference type="Proteomes" id="UP000469523">
    <property type="component" value="Unassembled WGS sequence"/>
</dbReference>
<accession>A0A6N7XG66</accession>
<evidence type="ECO:0000256" key="1">
    <source>
        <dbReference type="ARBA" id="ARBA00001947"/>
    </source>
</evidence>
<dbReference type="Gene3D" id="3.40.50.720">
    <property type="entry name" value="NAD(P)-binding Rossmann-like Domain"/>
    <property type="match status" value="1"/>
</dbReference>
<dbReference type="PROSITE" id="PS00059">
    <property type="entry name" value="ADH_ZINC"/>
    <property type="match status" value="1"/>
</dbReference>
<dbReference type="SMART" id="SM00829">
    <property type="entry name" value="PKS_ER"/>
    <property type="match status" value="1"/>
</dbReference>
<evidence type="ECO:0000256" key="4">
    <source>
        <dbReference type="ARBA" id="ARBA00022833"/>
    </source>
</evidence>
<dbReference type="SUPFAM" id="SSF51735">
    <property type="entry name" value="NAD(P)-binding Rossmann-fold domains"/>
    <property type="match status" value="1"/>
</dbReference>
<reference evidence="8 9" key="1">
    <citation type="submission" date="2019-09" db="EMBL/GenBank/DDBJ databases">
        <title>In-depth cultivation of the pig gut microbiome towards novel bacterial diversity and tailored functional studies.</title>
        <authorList>
            <person name="Wylensek D."/>
            <person name="Hitch T.C.A."/>
            <person name="Clavel T."/>
        </authorList>
    </citation>
    <scope>NUCLEOTIDE SEQUENCE [LARGE SCALE GENOMIC DNA]</scope>
    <source>
        <strain evidence="8 9">WCA3-693-APC-4?</strain>
    </source>
</reference>
<name>A0A6N7XG66_9FIRM</name>
<evidence type="ECO:0000256" key="3">
    <source>
        <dbReference type="ARBA" id="ARBA00022723"/>
    </source>
</evidence>
<dbReference type="RefSeq" id="WP_154439123.1">
    <property type="nucleotide sequence ID" value="NZ_JAHLPJ010000001.1"/>
</dbReference>
<gene>
    <name evidence="8" type="ORF">FYJ83_04335</name>
</gene>
<evidence type="ECO:0000256" key="6">
    <source>
        <dbReference type="RuleBase" id="RU361277"/>
    </source>
</evidence>
<dbReference type="GO" id="GO:0008270">
    <property type="term" value="F:zinc ion binding"/>
    <property type="evidence" value="ECO:0007669"/>
    <property type="project" value="InterPro"/>
</dbReference>
<dbReference type="GO" id="GO:0016491">
    <property type="term" value="F:oxidoreductase activity"/>
    <property type="evidence" value="ECO:0007669"/>
    <property type="project" value="UniProtKB-KW"/>
</dbReference>
<dbReference type="InterPro" id="IPR013149">
    <property type="entry name" value="ADH-like_C"/>
</dbReference>
<evidence type="ECO:0000313" key="8">
    <source>
        <dbReference type="EMBL" id="MSU00696.1"/>
    </source>
</evidence>
<keyword evidence="9" id="KW-1185">Reference proteome</keyword>
<protein>
    <submittedName>
        <fullName evidence="8">Alcohol dehydrogenase catalytic domain-containing protein</fullName>
    </submittedName>
</protein>
<dbReference type="Pfam" id="PF00107">
    <property type="entry name" value="ADH_zinc_N"/>
    <property type="match status" value="1"/>
</dbReference>
<feature type="domain" description="Enoyl reductase (ER)" evidence="7">
    <location>
        <begin position="27"/>
        <end position="345"/>
    </location>
</feature>
<keyword evidence="4 6" id="KW-0862">Zinc</keyword>
<dbReference type="AlphaFoldDB" id="A0A6N7XG66"/>
<sequence length="346" mass="38052">MKGFAMLESNKVGWIEKERPIAGPYDAILRPLALAPCVSDIYTAYQSQLNYRENLILGHEAIGEIVEVGEKVKDFKTGDKVIVPAITLDWKSNESNNTFEQQIFGRRYSNIKDGVFSEYFHVNDVDMNLALLPEDISLETAIMLTDTVSTGLHAVELAEVDYNDTVVVLGTPSISLMSVAGAKLKGARRIIVVGTNKESIDAAKFYGATDIIYHKYGPISDQILELTKGEGVDKALVSGMDSDAITNAVKVVKPGGYIGNVNHFGSGERFSIPRLEFPRDTKLSIMGKITPGGRKRMEKQIELVTSGTIDPSKIVTHVFHGFEKIEDALNMMKTKSLDLIKPVVIL</sequence>
<comment type="caution">
    <text evidence="8">The sequence shown here is derived from an EMBL/GenBank/DDBJ whole genome shotgun (WGS) entry which is preliminary data.</text>
</comment>
<comment type="cofactor">
    <cofactor evidence="1 6">
        <name>Zn(2+)</name>
        <dbReference type="ChEBI" id="CHEBI:29105"/>
    </cofactor>
</comment>
<dbReference type="PANTHER" id="PTHR42813:SF4">
    <property type="entry name" value="NADP-DEPENDENT ISOPROPANOL DEHYDROGENASE"/>
    <property type="match status" value="1"/>
</dbReference>
<dbReference type="EMBL" id="VUNQ01000006">
    <property type="protein sequence ID" value="MSU00696.1"/>
    <property type="molecule type" value="Genomic_DNA"/>
</dbReference>
<evidence type="ECO:0000256" key="5">
    <source>
        <dbReference type="ARBA" id="ARBA00023002"/>
    </source>
</evidence>
<dbReference type="Gene3D" id="3.90.180.10">
    <property type="entry name" value="Medium-chain alcohol dehydrogenases, catalytic domain"/>
    <property type="match status" value="1"/>
</dbReference>
<evidence type="ECO:0000259" key="7">
    <source>
        <dbReference type="SMART" id="SM00829"/>
    </source>
</evidence>